<evidence type="ECO:0000313" key="3">
    <source>
        <dbReference type="EMBL" id="CAB4862056.1"/>
    </source>
</evidence>
<name>A0A6J7CVS7_9ZZZZ</name>
<keyword evidence="1" id="KW-0472">Membrane</keyword>
<sequence>MELILVLPTFLVIITFINFFTIRNPSETAEIAESVSVLVPLRNESNNVIALVDSLKNQRLLKNVEFIFLDDNSEDLTYQFLEDAVSGLKNFHIIKGSLLPPGWIGKSWALHQSLEVARGEIIISVDADVRLKPDAISKSISLMNSTGLDFMSPYPRQLAFTVGEKLIQPLLQWSWMSTVLLRIAERTSFSSMAVANGQFFIARRSALDVAGGYESVKSAVLDDVFLARRLVASGARGVVVNGADIAECRMYASWNEIEAGYGKSLRFAFGSTLGAISVAVFLFLTGIAPLIFIMTNARIGLLAYLLIVLSRLMSAFKSKGRLSYSFLHPASSALLIYLIAYSFLMRREIQWKGRTL</sequence>
<reference evidence="3" key="1">
    <citation type="submission" date="2020-05" db="EMBL/GenBank/DDBJ databases">
        <authorList>
            <person name="Chiriac C."/>
            <person name="Salcher M."/>
            <person name="Ghai R."/>
            <person name="Kavagutti S V."/>
        </authorList>
    </citation>
    <scope>NUCLEOTIDE SEQUENCE</scope>
</reference>
<feature type="transmembrane region" description="Helical" evidence="1">
    <location>
        <begin position="267"/>
        <end position="292"/>
    </location>
</feature>
<protein>
    <submittedName>
        <fullName evidence="3">Unannotated protein</fullName>
    </submittedName>
</protein>
<feature type="domain" description="Glycosyltransferase 2-like" evidence="2">
    <location>
        <begin position="36"/>
        <end position="208"/>
    </location>
</feature>
<evidence type="ECO:0000256" key="1">
    <source>
        <dbReference type="SAM" id="Phobius"/>
    </source>
</evidence>
<dbReference type="Pfam" id="PF00535">
    <property type="entry name" value="Glycos_transf_2"/>
    <property type="match status" value="1"/>
</dbReference>
<proteinExistence type="predicted"/>
<dbReference type="PANTHER" id="PTHR43646:SF3">
    <property type="entry name" value="SLR1566 PROTEIN"/>
    <property type="match status" value="1"/>
</dbReference>
<dbReference type="AlphaFoldDB" id="A0A6J7CVS7"/>
<keyword evidence="1" id="KW-0812">Transmembrane</keyword>
<keyword evidence="1" id="KW-1133">Transmembrane helix</keyword>
<dbReference type="InterPro" id="IPR001173">
    <property type="entry name" value="Glyco_trans_2-like"/>
</dbReference>
<dbReference type="Gene3D" id="3.90.550.10">
    <property type="entry name" value="Spore Coat Polysaccharide Biosynthesis Protein SpsA, Chain A"/>
    <property type="match status" value="1"/>
</dbReference>
<gene>
    <name evidence="3" type="ORF">UFOPK3342_00481</name>
</gene>
<dbReference type="SUPFAM" id="SSF53448">
    <property type="entry name" value="Nucleotide-diphospho-sugar transferases"/>
    <property type="match status" value="1"/>
</dbReference>
<dbReference type="InterPro" id="IPR029044">
    <property type="entry name" value="Nucleotide-diphossugar_trans"/>
</dbReference>
<evidence type="ECO:0000259" key="2">
    <source>
        <dbReference type="Pfam" id="PF00535"/>
    </source>
</evidence>
<organism evidence="3">
    <name type="scientific">freshwater metagenome</name>
    <dbReference type="NCBI Taxonomy" id="449393"/>
    <lineage>
        <taxon>unclassified sequences</taxon>
        <taxon>metagenomes</taxon>
        <taxon>ecological metagenomes</taxon>
    </lineage>
</organism>
<dbReference type="PANTHER" id="PTHR43646">
    <property type="entry name" value="GLYCOSYLTRANSFERASE"/>
    <property type="match status" value="1"/>
</dbReference>
<feature type="transmembrane region" description="Helical" evidence="1">
    <location>
        <begin position="322"/>
        <end position="344"/>
    </location>
</feature>
<dbReference type="EMBL" id="CAFBLH010000010">
    <property type="protein sequence ID" value="CAB4862056.1"/>
    <property type="molecule type" value="Genomic_DNA"/>
</dbReference>
<accession>A0A6J7CVS7</accession>